<protein>
    <submittedName>
        <fullName evidence="2">Uncharacterized protein</fullName>
    </submittedName>
</protein>
<organism evidence="2">
    <name type="scientific">marine sediment metagenome</name>
    <dbReference type="NCBI Taxonomy" id="412755"/>
    <lineage>
        <taxon>unclassified sequences</taxon>
        <taxon>metagenomes</taxon>
        <taxon>ecological metagenomes</taxon>
    </lineage>
</organism>
<dbReference type="Gene3D" id="1.10.8.140">
    <property type="entry name" value="PDCD5-like"/>
    <property type="match status" value="1"/>
</dbReference>
<dbReference type="SUPFAM" id="SSF46950">
    <property type="entry name" value="Double-stranded DNA-binding domain"/>
    <property type="match status" value="1"/>
</dbReference>
<dbReference type="EMBL" id="BARS01027336">
    <property type="protein sequence ID" value="GAG10798.1"/>
    <property type="molecule type" value="Genomic_DNA"/>
</dbReference>
<feature type="non-terminal residue" evidence="2">
    <location>
        <position position="77"/>
    </location>
</feature>
<accession>X0VE89</accession>
<comment type="caution">
    <text evidence="2">The sequence shown here is derived from an EMBL/GenBank/DDBJ whole genome shotgun (WGS) entry which is preliminary data.</text>
</comment>
<reference evidence="2" key="1">
    <citation type="journal article" date="2014" name="Front. Microbiol.">
        <title>High frequency of phylogenetically diverse reductive dehalogenase-homologous genes in deep subseafloor sedimentary metagenomes.</title>
        <authorList>
            <person name="Kawai M."/>
            <person name="Futagami T."/>
            <person name="Toyoda A."/>
            <person name="Takaki Y."/>
            <person name="Nishi S."/>
            <person name="Hori S."/>
            <person name="Arai W."/>
            <person name="Tsubouchi T."/>
            <person name="Morono Y."/>
            <person name="Uchiyama I."/>
            <person name="Ito T."/>
            <person name="Fujiyama A."/>
            <person name="Inagaki F."/>
            <person name="Takami H."/>
        </authorList>
    </citation>
    <scope>NUCLEOTIDE SEQUENCE</scope>
    <source>
        <strain evidence="2">Expedition CK06-06</strain>
    </source>
</reference>
<sequence>MIEELKKKKLTEIREKLAEEQQGAIQKQLEEQIESQQQIAMLEGIAKQFLTKEALERYGRIKIAHPAVAIKTISLIA</sequence>
<evidence type="ECO:0000313" key="2">
    <source>
        <dbReference type="EMBL" id="GAG10798.1"/>
    </source>
</evidence>
<name>X0VE89_9ZZZZ</name>
<evidence type="ECO:0000256" key="1">
    <source>
        <dbReference type="ARBA" id="ARBA00010490"/>
    </source>
</evidence>
<comment type="similarity">
    <text evidence="1">Belongs to the PDCD5 family.</text>
</comment>
<proteinExistence type="inferred from homology"/>
<dbReference type="InterPro" id="IPR002836">
    <property type="entry name" value="PDCD5-like"/>
</dbReference>
<dbReference type="InterPro" id="IPR036883">
    <property type="entry name" value="PDCD5-like_sf"/>
</dbReference>
<dbReference type="AlphaFoldDB" id="X0VE89"/>
<dbReference type="Pfam" id="PF01984">
    <property type="entry name" value="dsDNA_bind"/>
    <property type="match status" value="1"/>
</dbReference>
<gene>
    <name evidence="2" type="ORF">S01H1_42948</name>
</gene>
<dbReference type="GO" id="GO:0003677">
    <property type="term" value="F:DNA binding"/>
    <property type="evidence" value="ECO:0007669"/>
    <property type="project" value="InterPro"/>
</dbReference>